<keyword evidence="4" id="KW-1185">Reference proteome</keyword>
<name>A0ABV2UFK3_9ACTN</name>
<dbReference type="Proteomes" id="UP001550044">
    <property type="component" value="Unassembled WGS sequence"/>
</dbReference>
<dbReference type="RefSeq" id="WP_356711588.1">
    <property type="nucleotide sequence ID" value="NZ_JBEXIP010000028.1"/>
</dbReference>
<keyword evidence="2" id="KW-0732">Signal</keyword>
<reference evidence="3 4" key="1">
    <citation type="submission" date="2024-06" db="EMBL/GenBank/DDBJ databases">
        <title>The Natural Products Discovery Center: Release of the First 8490 Sequenced Strains for Exploring Actinobacteria Biosynthetic Diversity.</title>
        <authorList>
            <person name="Kalkreuter E."/>
            <person name="Kautsar S.A."/>
            <person name="Yang D."/>
            <person name="Bader C.D."/>
            <person name="Teijaro C.N."/>
            <person name="Fluegel L."/>
            <person name="Davis C.M."/>
            <person name="Simpson J.R."/>
            <person name="Lauterbach L."/>
            <person name="Steele A.D."/>
            <person name="Gui C."/>
            <person name="Meng S."/>
            <person name="Li G."/>
            <person name="Viehrig K."/>
            <person name="Ye F."/>
            <person name="Su P."/>
            <person name="Kiefer A.F."/>
            <person name="Nichols A."/>
            <person name="Cepeda A.J."/>
            <person name="Yan W."/>
            <person name="Fan B."/>
            <person name="Jiang Y."/>
            <person name="Adhikari A."/>
            <person name="Zheng C.-J."/>
            <person name="Schuster L."/>
            <person name="Cowan T.M."/>
            <person name="Smanski M.J."/>
            <person name="Chevrette M.G."/>
            <person name="De Carvalho L.P.S."/>
            <person name="Shen B."/>
        </authorList>
    </citation>
    <scope>NUCLEOTIDE SEQUENCE [LARGE SCALE GENOMIC DNA]</scope>
    <source>
        <strain evidence="3 4">NPDC005137</strain>
    </source>
</reference>
<accession>A0ABV2UFK3</accession>
<comment type="caution">
    <text evidence="3">The sequence shown here is derived from an EMBL/GenBank/DDBJ whole genome shotgun (WGS) entry which is preliminary data.</text>
</comment>
<protein>
    <submittedName>
        <fullName evidence="3">Uncharacterized protein</fullName>
    </submittedName>
</protein>
<proteinExistence type="predicted"/>
<organism evidence="3 4">
    <name type="scientific">Streptomyces sp. 900116325</name>
    <dbReference type="NCBI Taxonomy" id="3154295"/>
    <lineage>
        <taxon>Bacteria</taxon>
        <taxon>Bacillati</taxon>
        <taxon>Actinomycetota</taxon>
        <taxon>Actinomycetes</taxon>
        <taxon>Kitasatosporales</taxon>
        <taxon>Streptomycetaceae</taxon>
        <taxon>Streptomyces</taxon>
    </lineage>
</organism>
<dbReference type="EMBL" id="JBEXIP010000028">
    <property type="protein sequence ID" value="MET8436620.1"/>
    <property type="molecule type" value="Genomic_DNA"/>
</dbReference>
<keyword evidence="1" id="KW-0812">Transmembrane</keyword>
<evidence type="ECO:0000313" key="3">
    <source>
        <dbReference type="EMBL" id="MET8436620.1"/>
    </source>
</evidence>
<sequence length="191" mass="19285">MRFIPLTFCGAAVVAVTLMPASVALADSGTSQDKETQPRAALSVDPASIAPGGEVDMRVDGCKGEKAKGISDAFDSDAGFSAADDSRLSARAKIRSDAAAGDYDIWVTCDDDKDTRVSGTVTVVDREGAAPLAPVAPVRAGGGGTATLLAGEAAQQDGPGIAHTVTGLVLAAVASVAVAFRSSRRRHPSTD</sequence>
<feature type="chain" id="PRO_5046789552" evidence="2">
    <location>
        <begin position="27"/>
        <end position="191"/>
    </location>
</feature>
<evidence type="ECO:0000256" key="1">
    <source>
        <dbReference type="SAM" id="Phobius"/>
    </source>
</evidence>
<gene>
    <name evidence="3" type="ORF">ABZV61_28360</name>
</gene>
<feature type="signal peptide" evidence="2">
    <location>
        <begin position="1"/>
        <end position="26"/>
    </location>
</feature>
<evidence type="ECO:0000256" key="2">
    <source>
        <dbReference type="SAM" id="SignalP"/>
    </source>
</evidence>
<evidence type="ECO:0000313" key="4">
    <source>
        <dbReference type="Proteomes" id="UP001550044"/>
    </source>
</evidence>
<keyword evidence="1" id="KW-0472">Membrane</keyword>
<feature type="transmembrane region" description="Helical" evidence="1">
    <location>
        <begin position="161"/>
        <end position="180"/>
    </location>
</feature>
<keyword evidence="1" id="KW-1133">Transmembrane helix</keyword>